<comment type="caution">
    <text evidence="3">The sequence shown here is derived from an EMBL/GenBank/DDBJ whole genome shotgun (WGS) entry which is preliminary data.</text>
</comment>
<evidence type="ECO:0000313" key="4">
    <source>
        <dbReference type="Proteomes" id="UP001058974"/>
    </source>
</evidence>
<dbReference type="Proteomes" id="UP001058974">
    <property type="component" value="Chromosome 7"/>
</dbReference>
<feature type="repeat" description="PPR" evidence="2">
    <location>
        <begin position="84"/>
        <end position="118"/>
    </location>
</feature>
<dbReference type="InterPro" id="IPR002885">
    <property type="entry name" value="PPR_rpt"/>
</dbReference>
<proteinExistence type="predicted"/>
<feature type="non-terminal residue" evidence="3">
    <location>
        <position position="209"/>
    </location>
</feature>
<evidence type="ECO:0000313" key="3">
    <source>
        <dbReference type="EMBL" id="KAI5389604.1"/>
    </source>
</evidence>
<evidence type="ECO:0000256" key="1">
    <source>
        <dbReference type="ARBA" id="ARBA00022737"/>
    </source>
</evidence>
<organism evidence="3 4">
    <name type="scientific">Pisum sativum</name>
    <name type="common">Garden pea</name>
    <name type="synonym">Lathyrus oleraceus</name>
    <dbReference type="NCBI Taxonomy" id="3888"/>
    <lineage>
        <taxon>Eukaryota</taxon>
        <taxon>Viridiplantae</taxon>
        <taxon>Streptophyta</taxon>
        <taxon>Embryophyta</taxon>
        <taxon>Tracheophyta</taxon>
        <taxon>Spermatophyta</taxon>
        <taxon>Magnoliopsida</taxon>
        <taxon>eudicotyledons</taxon>
        <taxon>Gunneridae</taxon>
        <taxon>Pentapetalae</taxon>
        <taxon>rosids</taxon>
        <taxon>fabids</taxon>
        <taxon>Fabales</taxon>
        <taxon>Fabaceae</taxon>
        <taxon>Papilionoideae</taxon>
        <taxon>50 kb inversion clade</taxon>
        <taxon>NPAAA clade</taxon>
        <taxon>Hologalegina</taxon>
        <taxon>IRL clade</taxon>
        <taxon>Fabeae</taxon>
        <taxon>Lathyrus</taxon>
    </lineage>
</organism>
<dbReference type="NCBIfam" id="TIGR00756">
    <property type="entry name" value="PPR"/>
    <property type="match status" value="1"/>
</dbReference>
<reference evidence="3 4" key="1">
    <citation type="journal article" date="2022" name="Nat. Genet.">
        <title>Improved pea reference genome and pan-genome highlight genomic features and evolutionary characteristics.</title>
        <authorList>
            <person name="Yang T."/>
            <person name="Liu R."/>
            <person name="Luo Y."/>
            <person name="Hu S."/>
            <person name="Wang D."/>
            <person name="Wang C."/>
            <person name="Pandey M.K."/>
            <person name="Ge S."/>
            <person name="Xu Q."/>
            <person name="Li N."/>
            <person name="Li G."/>
            <person name="Huang Y."/>
            <person name="Saxena R.K."/>
            <person name="Ji Y."/>
            <person name="Li M."/>
            <person name="Yan X."/>
            <person name="He Y."/>
            <person name="Liu Y."/>
            <person name="Wang X."/>
            <person name="Xiang C."/>
            <person name="Varshney R.K."/>
            <person name="Ding H."/>
            <person name="Gao S."/>
            <person name="Zong X."/>
        </authorList>
    </citation>
    <scope>NUCLEOTIDE SEQUENCE [LARGE SCALE GENOMIC DNA]</scope>
    <source>
        <strain evidence="3 4">cv. Zhongwan 6</strain>
    </source>
</reference>
<accession>A0A9D4ZZD6</accession>
<dbReference type="Gene3D" id="1.25.40.10">
    <property type="entry name" value="Tetratricopeptide repeat domain"/>
    <property type="match status" value="1"/>
</dbReference>
<evidence type="ECO:0000256" key="2">
    <source>
        <dbReference type="PROSITE-ProRule" id="PRU00708"/>
    </source>
</evidence>
<keyword evidence="4" id="KW-1185">Reference proteome</keyword>
<sequence>RISNTALVTHYHTLKPNKLEAWFVKIVSTLFLRFTDSSDATFSRYVSNHLTPSLTLQIIKRLNNPQLGFSFFQFTKQSLNLSYSFWTYNFLLRSLCQQHQHDSAKLVYHSMRADGLLPDSRLLGFLVSSFAFVDRFDVSKEFLRESLCNKILSLEFEVVVRLISYVRPFGFSTASIWFSRVKTQCPRRARKLWAAIRMLIIIEVLGAVG</sequence>
<evidence type="ECO:0008006" key="5">
    <source>
        <dbReference type="Google" id="ProtNLM"/>
    </source>
</evidence>
<dbReference type="Gramene" id="Psat07G0504200-T8">
    <property type="protein sequence ID" value="KAI5389604.1"/>
    <property type="gene ID" value="KIW84_075042"/>
</dbReference>
<name>A0A9D4ZZD6_PEA</name>
<dbReference type="AlphaFoldDB" id="A0A9D4ZZD6"/>
<dbReference type="PROSITE" id="PS51375">
    <property type="entry name" value="PPR"/>
    <property type="match status" value="1"/>
</dbReference>
<dbReference type="InterPro" id="IPR011990">
    <property type="entry name" value="TPR-like_helical_dom_sf"/>
</dbReference>
<protein>
    <recommendedName>
        <fullName evidence="5">Pentatricopeptide repeat-containing protein</fullName>
    </recommendedName>
</protein>
<gene>
    <name evidence="3" type="ORF">KIW84_075042</name>
</gene>
<keyword evidence="1" id="KW-0677">Repeat</keyword>
<dbReference type="EMBL" id="JAMSHJ010000007">
    <property type="protein sequence ID" value="KAI5389604.1"/>
    <property type="molecule type" value="Genomic_DNA"/>
</dbReference>